<dbReference type="STRING" id="36166.T1H2P3"/>
<feature type="compositionally biased region" description="Polar residues" evidence="6">
    <location>
        <begin position="193"/>
        <end position="203"/>
    </location>
</feature>
<dbReference type="EnsemblMetazoa" id="MESCA010496-RA">
    <property type="protein sequence ID" value="MESCA010496-PA"/>
    <property type="gene ID" value="MESCA010496"/>
</dbReference>
<evidence type="ECO:0000256" key="1">
    <source>
        <dbReference type="ARBA" id="ARBA00022553"/>
    </source>
</evidence>
<evidence type="ECO:0000256" key="4">
    <source>
        <dbReference type="ARBA" id="ARBA00023163"/>
    </source>
</evidence>
<sequence>MLESSEKAPFNELAKQYKDAFFSENPNFKWHKLPAPPLRSLPPRPKLIERDSSMEYEEIDESTANNDLQELKLHHFDLKRVPHTVSVSEVANFKFADETQMGGLSQLIDSSQAQNRTAENDDIERPLLNGFKRKFNSTVGEGSFSSSEDDNIDFELYDRIKALPALDYDEYLQRKKTSKKVKKINLKKKSADKQSQVASQKQPSAEDFKNAALAAKTKMQIVGSQKRKARKESITRRNVDEFQNIIVNIQTMPDGTFPTAQIAPSSTTSDLDILAEVATHRELLGNYS</sequence>
<dbReference type="GO" id="GO:0005634">
    <property type="term" value="C:nucleus"/>
    <property type="evidence" value="ECO:0007669"/>
    <property type="project" value="TreeGrafter"/>
</dbReference>
<dbReference type="EMBL" id="CAQQ02155102">
    <property type="status" value="NOT_ANNOTATED_CDS"/>
    <property type="molecule type" value="Genomic_DNA"/>
</dbReference>
<dbReference type="AlphaFoldDB" id="T1H2P3"/>
<keyword evidence="5" id="KW-0539">Nucleus</keyword>
<keyword evidence="3" id="KW-0238">DNA-binding</keyword>
<dbReference type="EMBL" id="CAQQ02155101">
    <property type="status" value="NOT_ANNOTATED_CDS"/>
    <property type="molecule type" value="Genomic_DNA"/>
</dbReference>
<dbReference type="InterPro" id="IPR052412">
    <property type="entry name" value="CC-Dev_Transcription_Reg"/>
</dbReference>
<name>T1H2P3_MEGSC</name>
<evidence type="ECO:0000256" key="3">
    <source>
        <dbReference type="ARBA" id="ARBA00023125"/>
    </source>
</evidence>
<dbReference type="HOGENOM" id="CLU_967378_0_0_1"/>
<keyword evidence="2" id="KW-0805">Transcription regulation</keyword>
<evidence type="ECO:0000313" key="8">
    <source>
        <dbReference type="Proteomes" id="UP000015102"/>
    </source>
</evidence>
<dbReference type="EMBL" id="CAQQ02155100">
    <property type="status" value="NOT_ANNOTATED_CDS"/>
    <property type="molecule type" value="Genomic_DNA"/>
</dbReference>
<dbReference type="EMBL" id="CAQQ02155099">
    <property type="status" value="NOT_ANNOTATED_CDS"/>
    <property type="molecule type" value="Genomic_DNA"/>
</dbReference>
<evidence type="ECO:0000256" key="2">
    <source>
        <dbReference type="ARBA" id="ARBA00023015"/>
    </source>
</evidence>
<evidence type="ECO:0000313" key="7">
    <source>
        <dbReference type="EnsemblMetazoa" id="MESCA010496-PA"/>
    </source>
</evidence>
<dbReference type="PANTHER" id="PTHR13059:SF10">
    <property type="entry name" value="HMG BOX TRANSCRIPTION FACTOR BBX"/>
    <property type="match status" value="1"/>
</dbReference>
<reference evidence="8" key="1">
    <citation type="submission" date="2013-02" db="EMBL/GenBank/DDBJ databases">
        <authorList>
            <person name="Hughes D."/>
        </authorList>
    </citation>
    <scope>NUCLEOTIDE SEQUENCE</scope>
    <source>
        <strain>Durham</strain>
        <strain evidence="8">NC isolate 2 -- Noor lab</strain>
    </source>
</reference>
<dbReference type="Proteomes" id="UP000015102">
    <property type="component" value="Unassembled WGS sequence"/>
</dbReference>
<reference evidence="7" key="2">
    <citation type="submission" date="2015-06" db="UniProtKB">
        <authorList>
            <consortium name="EnsemblMetazoa"/>
        </authorList>
    </citation>
    <scope>IDENTIFICATION</scope>
</reference>
<dbReference type="PANTHER" id="PTHR13059">
    <property type="entry name" value="HMG-BOX TRANSCRIPTION FACTOR BBX"/>
    <property type="match status" value="1"/>
</dbReference>
<keyword evidence="1" id="KW-0597">Phosphoprotein</keyword>
<protein>
    <submittedName>
        <fullName evidence="7">Uncharacterized protein</fullName>
    </submittedName>
</protein>
<evidence type="ECO:0000256" key="6">
    <source>
        <dbReference type="SAM" id="MobiDB-lite"/>
    </source>
</evidence>
<evidence type="ECO:0000256" key="5">
    <source>
        <dbReference type="ARBA" id="ARBA00023242"/>
    </source>
</evidence>
<dbReference type="GO" id="GO:0000981">
    <property type="term" value="F:DNA-binding transcription factor activity, RNA polymerase II-specific"/>
    <property type="evidence" value="ECO:0007669"/>
    <property type="project" value="TreeGrafter"/>
</dbReference>
<organism evidence="7 8">
    <name type="scientific">Megaselia scalaris</name>
    <name type="common">Humpbacked fly</name>
    <name type="synonym">Phora scalaris</name>
    <dbReference type="NCBI Taxonomy" id="36166"/>
    <lineage>
        <taxon>Eukaryota</taxon>
        <taxon>Metazoa</taxon>
        <taxon>Ecdysozoa</taxon>
        <taxon>Arthropoda</taxon>
        <taxon>Hexapoda</taxon>
        <taxon>Insecta</taxon>
        <taxon>Pterygota</taxon>
        <taxon>Neoptera</taxon>
        <taxon>Endopterygota</taxon>
        <taxon>Diptera</taxon>
        <taxon>Brachycera</taxon>
        <taxon>Muscomorpha</taxon>
        <taxon>Platypezoidea</taxon>
        <taxon>Phoridae</taxon>
        <taxon>Megaseliini</taxon>
        <taxon>Megaselia</taxon>
    </lineage>
</organism>
<keyword evidence="4" id="KW-0804">Transcription</keyword>
<dbReference type="GO" id="GO:0000977">
    <property type="term" value="F:RNA polymerase II transcription regulatory region sequence-specific DNA binding"/>
    <property type="evidence" value="ECO:0007669"/>
    <property type="project" value="TreeGrafter"/>
</dbReference>
<accession>T1H2P3</accession>
<feature type="region of interest" description="Disordered" evidence="6">
    <location>
        <begin position="185"/>
        <end position="206"/>
    </location>
</feature>
<keyword evidence="8" id="KW-1185">Reference proteome</keyword>
<proteinExistence type="predicted"/>